<evidence type="ECO:0000313" key="1">
    <source>
        <dbReference type="EMBL" id="MDL5159855.1"/>
    </source>
</evidence>
<comment type="caution">
    <text evidence="1">The sequence shown here is derived from an EMBL/GenBank/DDBJ whole genome shotgun (WGS) entry which is preliminary data.</text>
</comment>
<evidence type="ECO:0000313" key="2">
    <source>
        <dbReference type="Proteomes" id="UP001231924"/>
    </source>
</evidence>
<gene>
    <name evidence="1" type="ORF">QRT03_28065</name>
</gene>
<dbReference type="Gene3D" id="1.20.120.520">
    <property type="entry name" value="nmb1532 protein domain like"/>
    <property type="match status" value="1"/>
</dbReference>
<keyword evidence="2" id="KW-1185">Reference proteome</keyword>
<accession>A0ABT7MGQ6</accession>
<name>A0ABT7MGQ6_9PSEU</name>
<protein>
    <recommendedName>
        <fullName evidence="3">Hemerythrin-like domain-containing protein</fullName>
    </recommendedName>
</protein>
<proteinExistence type="predicted"/>
<dbReference type="EMBL" id="JASVWF010000008">
    <property type="protein sequence ID" value="MDL5159855.1"/>
    <property type="molecule type" value="Genomic_DNA"/>
</dbReference>
<reference evidence="1 2" key="1">
    <citation type="submission" date="2023-06" db="EMBL/GenBank/DDBJ databases">
        <title>Actinomycetospora Odt1-22.</title>
        <authorList>
            <person name="Supong K."/>
        </authorList>
    </citation>
    <scope>NUCLEOTIDE SEQUENCE [LARGE SCALE GENOMIC DNA]</scope>
    <source>
        <strain evidence="1 2">Odt1-22</strain>
    </source>
</reference>
<organism evidence="1 2">
    <name type="scientific">Actinomycetospora termitidis</name>
    <dbReference type="NCBI Taxonomy" id="3053470"/>
    <lineage>
        <taxon>Bacteria</taxon>
        <taxon>Bacillati</taxon>
        <taxon>Actinomycetota</taxon>
        <taxon>Actinomycetes</taxon>
        <taxon>Pseudonocardiales</taxon>
        <taxon>Pseudonocardiaceae</taxon>
        <taxon>Actinomycetospora</taxon>
    </lineage>
</organism>
<sequence length="234" mass="25456">MSPDVPTSPEDLITLRLARRVLRRDVGRVADLAGGLLAGTHQLDPRRLTVFSTVTEQLCDELVGNQAFESVLLWPTLERHAPEAVAAVAPDARHVELRGVFDEARRASRTVVRNLTARPAALATATDHRDTGSLARAWDAVRDGLGGFFDATDDLLVTVVTTAVPRAEWVEVLEEARRRLPDRKAAAARVLEVATPEELALLGDRLGRRAPLGRRGAGRRRRTDDALLFGADGG</sequence>
<evidence type="ECO:0008006" key="3">
    <source>
        <dbReference type="Google" id="ProtNLM"/>
    </source>
</evidence>
<dbReference type="RefSeq" id="WP_286056459.1">
    <property type="nucleotide sequence ID" value="NZ_JASVWF010000008.1"/>
</dbReference>
<dbReference type="Proteomes" id="UP001231924">
    <property type="component" value="Unassembled WGS sequence"/>
</dbReference>